<comment type="caution">
    <text evidence="2">The sequence shown here is derived from an EMBL/GenBank/DDBJ whole genome shotgun (WGS) entry which is preliminary data.</text>
</comment>
<dbReference type="Pfam" id="PF11981">
    <property type="entry name" value="DUF3482"/>
    <property type="match status" value="1"/>
</dbReference>
<dbReference type="InterPro" id="IPR021871">
    <property type="entry name" value="DUF3482"/>
</dbReference>
<reference evidence="2 3" key="1">
    <citation type="submission" date="2018-06" db="EMBL/GenBank/DDBJ databases">
        <title>Nitrincola tibetense sp. nov., isolated from Lake XuguoCo on Tibetan Plateau.</title>
        <authorList>
            <person name="Xing P."/>
        </authorList>
    </citation>
    <scope>NUCLEOTIDE SEQUENCE [LARGE SCALE GENOMIC DNA]</scope>
    <source>
        <strain evidence="3">xg18</strain>
    </source>
</reference>
<name>A0A364NPN9_9GAMM</name>
<evidence type="ECO:0000313" key="3">
    <source>
        <dbReference type="Proteomes" id="UP000250744"/>
    </source>
</evidence>
<dbReference type="AlphaFoldDB" id="A0A364NPN9"/>
<keyword evidence="3" id="KW-1185">Reference proteome</keyword>
<dbReference type="OrthoDB" id="5406017at2"/>
<accession>A0A364NPN9</accession>
<dbReference type="RefSeq" id="WP_112158455.1">
    <property type="nucleotide sequence ID" value="NZ_QKRX01000003.1"/>
</dbReference>
<dbReference type="Proteomes" id="UP000250744">
    <property type="component" value="Unassembled WGS sequence"/>
</dbReference>
<evidence type="ECO:0000313" key="2">
    <source>
        <dbReference type="EMBL" id="RAU19068.1"/>
    </source>
</evidence>
<dbReference type="SUPFAM" id="SSF52540">
    <property type="entry name" value="P-loop containing nucleoside triphosphate hydrolases"/>
    <property type="match status" value="1"/>
</dbReference>
<protein>
    <recommendedName>
        <fullName evidence="1">G domain-containing protein</fullName>
    </recommendedName>
</protein>
<organism evidence="2 3">
    <name type="scientific">Nitrincola tibetensis</name>
    <dbReference type="NCBI Taxonomy" id="2219697"/>
    <lineage>
        <taxon>Bacteria</taxon>
        <taxon>Pseudomonadati</taxon>
        <taxon>Pseudomonadota</taxon>
        <taxon>Gammaproteobacteria</taxon>
        <taxon>Oceanospirillales</taxon>
        <taxon>Oceanospirillaceae</taxon>
        <taxon>Nitrincola</taxon>
    </lineage>
</organism>
<dbReference type="InterPro" id="IPR006073">
    <property type="entry name" value="GTP-bd"/>
</dbReference>
<dbReference type="Gene3D" id="3.40.50.300">
    <property type="entry name" value="P-loop containing nucleotide triphosphate hydrolases"/>
    <property type="match status" value="1"/>
</dbReference>
<proteinExistence type="predicted"/>
<gene>
    <name evidence="2" type="ORF">DN062_06245</name>
</gene>
<feature type="domain" description="G" evidence="1">
    <location>
        <begin position="7"/>
        <end position="76"/>
    </location>
</feature>
<dbReference type="InterPro" id="IPR027417">
    <property type="entry name" value="P-loop_NTPase"/>
</dbReference>
<sequence>MKPYPHFCVVGHPNQGKSSIVSTLVENAHIRIGVESGTTQKAERFEFIIQNQVLLALTDTPGFQRARQVLAWLNEIPVTPAQRPERIQAFLNEPSHAQRFPDEVELLTPIMQGAGILYITDAASDLTAADEAEMEILRWTGQPRMAIINPIDPDHQDPNWQVTLNQFFQWVRVFNPMTATLPTRIALLNAMAELSQGWTQAIKLLNQRLIERDQERIEQVSLQLAEYWCEQISRRLAITPLNSVLPTPPEELFQQQLDQSETHFFEQLLTQWGHAQAHTEKERLWQAQDSPLMNTEHWYLWGLKQKELLMISGAAGMATGAVIDLGSGGTSLMLGAVSGAIIGASSGWLASQHLPKKVFGWLPLSKEKHFVGPITHPNFPLVVMARALTFTQRVWFKSHAERRQLDLKSQASDWSKADQIQLLQWAKALQKQQWKDKHQHQLTQWIKDSLHETLTAKLAQEQAKVWKLDP</sequence>
<dbReference type="Pfam" id="PF01926">
    <property type="entry name" value="MMR_HSR1"/>
    <property type="match status" value="1"/>
</dbReference>
<evidence type="ECO:0000259" key="1">
    <source>
        <dbReference type="Pfam" id="PF01926"/>
    </source>
</evidence>
<dbReference type="GO" id="GO:0005525">
    <property type="term" value="F:GTP binding"/>
    <property type="evidence" value="ECO:0007669"/>
    <property type="project" value="InterPro"/>
</dbReference>
<dbReference type="EMBL" id="QKRX01000003">
    <property type="protein sequence ID" value="RAU19068.1"/>
    <property type="molecule type" value="Genomic_DNA"/>
</dbReference>